<dbReference type="SUPFAM" id="SSF52777">
    <property type="entry name" value="CoA-dependent acyltransferases"/>
    <property type="match status" value="1"/>
</dbReference>
<feature type="active site" description="Proton acceptor" evidence="1">
    <location>
        <position position="186"/>
    </location>
</feature>
<proteinExistence type="predicted"/>
<organism evidence="2 3">
    <name type="scientific">Mucilaginibacter lappiensis</name>
    <dbReference type="NCBI Taxonomy" id="354630"/>
    <lineage>
        <taxon>Bacteria</taxon>
        <taxon>Pseudomonadati</taxon>
        <taxon>Bacteroidota</taxon>
        <taxon>Sphingobacteriia</taxon>
        <taxon>Sphingobacteriales</taxon>
        <taxon>Sphingobacteriaceae</taxon>
        <taxon>Mucilaginibacter</taxon>
    </lineage>
</organism>
<dbReference type="InterPro" id="IPR001707">
    <property type="entry name" value="Cmp_AcTrfase"/>
</dbReference>
<evidence type="ECO:0000256" key="1">
    <source>
        <dbReference type="PIRSR" id="PIRSR000440-1"/>
    </source>
</evidence>
<gene>
    <name evidence="2" type="ORF">HDF22_001800</name>
</gene>
<sequence>MKHKLNIDTWARKEHFNFFRGFEEPFYGVVVNVDCTRAYTFAKDNGVSFFLYYLHKSLTAINELEPFKYRIYGDEVFVYDRINAGPTIGRANGTFGFGYIDFHPSLDTFIEGAKKEIERVQTTTTLFAPKLDDDIVHYSAMPWIDFTSLSHARSFSLPDSCPKISFGKMTEDNGKKSMPVSLHVNHALVDGMHVGQYYDLFQQLMSSSN</sequence>
<dbReference type="PANTHER" id="PTHR38474">
    <property type="entry name" value="SLR0299 PROTEIN"/>
    <property type="match status" value="1"/>
</dbReference>
<dbReference type="RefSeq" id="WP_183586978.1">
    <property type="nucleotide sequence ID" value="NZ_JACHCA010000004.1"/>
</dbReference>
<dbReference type="Proteomes" id="UP000548326">
    <property type="component" value="Unassembled WGS sequence"/>
</dbReference>
<reference evidence="2 3" key="1">
    <citation type="submission" date="2020-08" db="EMBL/GenBank/DDBJ databases">
        <title>Genomic Encyclopedia of Type Strains, Phase IV (KMG-V): Genome sequencing to study the core and pangenomes of soil and plant-associated prokaryotes.</title>
        <authorList>
            <person name="Whitman W."/>
        </authorList>
    </citation>
    <scope>NUCLEOTIDE SEQUENCE [LARGE SCALE GENOMIC DNA]</scope>
    <source>
        <strain evidence="2 3">MP601</strain>
    </source>
</reference>
<dbReference type="EMBL" id="JACHCA010000004">
    <property type="protein sequence ID" value="MBB6127692.1"/>
    <property type="molecule type" value="Genomic_DNA"/>
</dbReference>
<dbReference type="GO" id="GO:0008811">
    <property type="term" value="F:chloramphenicol O-acetyltransferase activity"/>
    <property type="evidence" value="ECO:0007669"/>
    <property type="project" value="UniProtKB-EC"/>
</dbReference>
<dbReference type="Gene3D" id="3.30.559.10">
    <property type="entry name" value="Chloramphenicol acetyltransferase-like domain"/>
    <property type="match status" value="1"/>
</dbReference>
<name>A0A841JBG5_9SPHI</name>
<dbReference type="SMART" id="SM01059">
    <property type="entry name" value="CAT"/>
    <property type="match status" value="1"/>
</dbReference>
<evidence type="ECO:0000313" key="3">
    <source>
        <dbReference type="Proteomes" id="UP000548326"/>
    </source>
</evidence>
<protein>
    <submittedName>
        <fullName evidence="2">Chloramphenicol O-acetyltransferase type A</fullName>
        <ecNumber evidence="2">2.3.1.28</ecNumber>
    </submittedName>
</protein>
<dbReference type="Pfam" id="PF00302">
    <property type="entry name" value="CAT"/>
    <property type="match status" value="1"/>
</dbReference>
<dbReference type="InterPro" id="IPR023213">
    <property type="entry name" value="CAT-like_dom_sf"/>
</dbReference>
<dbReference type="EC" id="2.3.1.28" evidence="2"/>
<comment type="caution">
    <text evidence="2">The sequence shown here is derived from an EMBL/GenBank/DDBJ whole genome shotgun (WGS) entry which is preliminary data.</text>
</comment>
<dbReference type="AlphaFoldDB" id="A0A841JBG5"/>
<dbReference type="PANTHER" id="PTHR38474:SF1">
    <property type="entry name" value="SLR0299 PROTEIN"/>
    <property type="match status" value="1"/>
</dbReference>
<accession>A0A841JBG5</accession>
<evidence type="ECO:0000313" key="2">
    <source>
        <dbReference type="EMBL" id="MBB6127692.1"/>
    </source>
</evidence>
<dbReference type="PIRSF" id="PIRSF000440">
    <property type="entry name" value="CAT"/>
    <property type="match status" value="1"/>
</dbReference>
<keyword evidence="2" id="KW-0808">Transferase</keyword>
<keyword evidence="2" id="KW-0012">Acyltransferase</keyword>